<dbReference type="InterPro" id="IPR008278">
    <property type="entry name" value="4-PPantetheinyl_Trfase_dom"/>
</dbReference>
<dbReference type="NCBIfam" id="TIGR00556">
    <property type="entry name" value="pantethn_trn"/>
    <property type="match status" value="1"/>
</dbReference>
<accession>A0A6J6CUR4</accession>
<feature type="domain" description="4'-phosphopantetheinyl transferase" evidence="8">
    <location>
        <begin position="18"/>
        <end position="112"/>
    </location>
</feature>
<keyword evidence="2" id="KW-0808">Transferase</keyword>
<keyword evidence="1" id="KW-0444">Lipid biosynthesis</keyword>
<gene>
    <name evidence="9" type="ORF">UFOPK1493_01346</name>
</gene>
<keyword evidence="4" id="KW-0276">Fatty acid metabolism</keyword>
<dbReference type="HAMAP" id="MF_00101">
    <property type="entry name" value="AcpS"/>
    <property type="match status" value="1"/>
</dbReference>
<evidence type="ECO:0000259" key="8">
    <source>
        <dbReference type="Pfam" id="PF01648"/>
    </source>
</evidence>
<dbReference type="EMBL" id="CAEZSR010000038">
    <property type="protein sequence ID" value="CAB4554915.1"/>
    <property type="molecule type" value="Genomic_DNA"/>
</dbReference>
<protein>
    <submittedName>
        <fullName evidence="9">Unannotated protein</fullName>
    </submittedName>
</protein>
<evidence type="ECO:0000256" key="2">
    <source>
        <dbReference type="ARBA" id="ARBA00022679"/>
    </source>
</evidence>
<keyword evidence="6" id="KW-0443">Lipid metabolism</keyword>
<proteinExistence type="inferred from homology"/>
<evidence type="ECO:0000256" key="6">
    <source>
        <dbReference type="ARBA" id="ARBA00023098"/>
    </source>
</evidence>
<evidence type="ECO:0000256" key="4">
    <source>
        <dbReference type="ARBA" id="ARBA00022832"/>
    </source>
</evidence>
<dbReference type="InterPro" id="IPR037143">
    <property type="entry name" value="4-PPantetheinyl_Trfase_dom_sf"/>
</dbReference>
<dbReference type="NCBIfam" id="TIGR00516">
    <property type="entry name" value="acpS"/>
    <property type="match status" value="1"/>
</dbReference>
<keyword evidence="7" id="KW-0275">Fatty acid biosynthesis</keyword>
<dbReference type="SUPFAM" id="SSF56214">
    <property type="entry name" value="4'-phosphopantetheinyl transferase"/>
    <property type="match status" value="1"/>
</dbReference>
<dbReference type="InterPro" id="IPR004568">
    <property type="entry name" value="Ppantetheine-prot_Trfase_dom"/>
</dbReference>
<dbReference type="GO" id="GO:0006633">
    <property type="term" value="P:fatty acid biosynthetic process"/>
    <property type="evidence" value="ECO:0007669"/>
    <property type="project" value="UniProtKB-KW"/>
</dbReference>
<dbReference type="GO" id="GO:0000287">
    <property type="term" value="F:magnesium ion binding"/>
    <property type="evidence" value="ECO:0007669"/>
    <property type="project" value="InterPro"/>
</dbReference>
<dbReference type="Gene3D" id="3.90.470.20">
    <property type="entry name" value="4'-phosphopantetheinyl transferase domain"/>
    <property type="match status" value="1"/>
</dbReference>
<evidence type="ECO:0000256" key="1">
    <source>
        <dbReference type="ARBA" id="ARBA00022516"/>
    </source>
</evidence>
<dbReference type="GO" id="GO:0008897">
    <property type="term" value="F:holo-[acyl-carrier-protein] synthase activity"/>
    <property type="evidence" value="ECO:0007669"/>
    <property type="project" value="InterPro"/>
</dbReference>
<dbReference type="AlphaFoldDB" id="A0A6J6CUR4"/>
<evidence type="ECO:0000256" key="3">
    <source>
        <dbReference type="ARBA" id="ARBA00022723"/>
    </source>
</evidence>
<evidence type="ECO:0000256" key="7">
    <source>
        <dbReference type="ARBA" id="ARBA00023160"/>
    </source>
</evidence>
<reference evidence="9" key="1">
    <citation type="submission" date="2020-05" db="EMBL/GenBank/DDBJ databases">
        <authorList>
            <person name="Chiriac C."/>
            <person name="Salcher M."/>
            <person name="Ghai R."/>
            <person name="Kavagutti S V."/>
        </authorList>
    </citation>
    <scope>NUCLEOTIDE SEQUENCE</scope>
</reference>
<keyword evidence="3" id="KW-0479">Metal-binding</keyword>
<sequence>MNAVAAGGGAASAGPIVGIGVDAVDVERFRRSLTRTPSMRERLFTAEELAYVAPQADPVPSLAVRFAAREAVMKALGVGLGAFGFHDVWVTRAASGAPSLVVTGAALTLADEAGVGRWDLSLTHTDLVAIAYVVASRAV</sequence>
<organism evidence="9">
    <name type="scientific">freshwater metagenome</name>
    <dbReference type="NCBI Taxonomy" id="449393"/>
    <lineage>
        <taxon>unclassified sequences</taxon>
        <taxon>metagenomes</taxon>
        <taxon>ecological metagenomes</taxon>
    </lineage>
</organism>
<name>A0A6J6CUR4_9ZZZZ</name>
<dbReference type="Pfam" id="PF01648">
    <property type="entry name" value="ACPS"/>
    <property type="match status" value="1"/>
</dbReference>
<evidence type="ECO:0000256" key="5">
    <source>
        <dbReference type="ARBA" id="ARBA00022842"/>
    </source>
</evidence>
<evidence type="ECO:0000313" key="9">
    <source>
        <dbReference type="EMBL" id="CAB4554915.1"/>
    </source>
</evidence>
<dbReference type="InterPro" id="IPR002582">
    <property type="entry name" value="ACPS"/>
</dbReference>
<dbReference type="NCBIfam" id="NF000832">
    <property type="entry name" value="PRK00070.3-2"/>
    <property type="match status" value="1"/>
</dbReference>
<keyword evidence="5" id="KW-0460">Magnesium</keyword>